<gene>
    <name evidence="3" type="ORF">TARUN_1051</name>
</gene>
<protein>
    <recommendedName>
        <fullName evidence="2">NACHT domain-containing protein</fullName>
    </recommendedName>
</protein>
<keyword evidence="1" id="KW-0677">Repeat</keyword>
<dbReference type="PANTHER" id="PTHR10039">
    <property type="entry name" value="AMELOGENIN"/>
    <property type="match status" value="1"/>
</dbReference>
<keyword evidence="4" id="KW-1185">Reference proteome</keyword>
<dbReference type="SUPFAM" id="SSF101908">
    <property type="entry name" value="Putative isomerase YbhE"/>
    <property type="match status" value="1"/>
</dbReference>
<dbReference type="InterPro" id="IPR054471">
    <property type="entry name" value="GPIID_WHD"/>
</dbReference>
<dbReference type="SUPFAM" id="SSF52540">
    <property type="entry name" value="P-loop containing nucleoside triphosphate hydrolases"/>
    <property type="match status" value="1"/>
</dbReference>
<reference evidence="3 4" key="1">
    <citation type="journal article" date="2018" name="PLoS Pathog.">
        <title>Evolution of structural diversity of trichothecenes, a family of toxins produced by plant pathogenic and entomopathogenic fungi.</title>
        <authorList>
            <person name="Proctor R.H."/>
            <person name="McCormick S.P."/>
            <person name="Kim H.S."/>
            <person name="Cardoza R.E."/>
            <person name="Stanley A.M."/>
            <person name="Lindo L."/>
            <person name="Kelly A."/>
            <person name="Brown D.W."/>
            <person name="Lee T."/>
            <person name="Vaughan M.M."/>
            <person name="Alexander N.J."/>
            <person name="Busman M."/>
            <person name="Gutierrez S."/>
        </authorList>
    </citation>
    <scope>NUCLEOTIDE SEQUENCE [LARGE SCALE GENOMIC DNA]</scope>
    <source>
        <strain evidence="3 4">IBT 40837</strain>
    </source>
</reference>
<evidence type="ECO:0000256" key="1">
    <source>
        <dbReference type="ARBA" id="ARBA00022737"/>
    </source>
</evidence>
<proteinExistence type="predicted"/>
<name>A0A395NYI0_TRIAR</name>
<dbReference type="PANTHER" id="PTHR10039:SF14">
    <property type="entry name" value="NACHT DOMAIN-CONTAINING PROTEIN"/>
    <property type="match status" value="1"/>
</dbReference>
<dbReference type="EMBL" id="PXOA01000064">
    <property type="protein sequence ID" value="RFU81142.1"/>
    <property type="molecule type" value="Genomic_DNA"/>
</dbReference>
<accession>A0A395NYI0</accession>
<comment type="caution">
    <text evidence="3">The sequence shown here is derived from an EMBL/GenBank/DDBJ whole genome shotgun (WGS) entry which is preliminary data.</text>
</comment>
<dbReference type="Proteomes" id="UP000266272">
    <property type="component" value="Unassembled WGS sequence"/>
</dbReference>
<dbReference type="InterPro" id="IPR027417">
    <property type="entry name" value="P-loop_NTPase"/>
</dbReference>
<dbReference type="OrthoDB" id="4772757at2759"/>
<dbReference type="PROSITE" id="PS50837">
    <property type="entry name" value="NACHT"/>
    <property type="match status" value="1"/>
</dbReference>
<dbReference type="Gene3D" id="3.40.50.300">
    <property type="entry name" value="P-loop containing nucleotide triphosphate hydrolases"/>
    <property type="match status" value="1"/>
</dbReference>
<evidence type="ECO:0000313" key="4">
    <source>
        <dbReference type="Proteomes" id="UP000266272"/>
    </source>
</evidence>
<evidence type="ECO:0000313" key="3">
    <source>
        <dbReference type="EMBL" id="RFU81142.1"/>
    </source>
</evidence>
<dbReference type="Pfam" id="PF24883">
    <property type="entry name" value="NPHP3_N"/>
    <property type="match status" value="1"/>
</dbReference>
<dbReference type="STRING" id="490622.A0A395NYI0"/>
<sequence length="1432" mass="162080">MAQELLDQAKEQFLASLSSIPPLYSAHFEACGSGEELLKRIQALPRLKNKIEGISACARVIKRLQSYFEVVDAVVRVDRLHASTVWGGIHLTFQLITNYTTFTDKFISSLNVVSAEFPIFDRFSDLAGELDTVGGEQLKDSLVNLYVDLLEYLYTVIRIFFKEDGRPKAKPALFVKLMWRPFQQLFSGTLDRMQHHRLILRHALRLVEYERLDDMQKRLHKLDMHMEQRAVNESIGRYDAKKNTMDASDTSREMREFHRADAINKIRAWLYPPDFETALIRARKLQESGTNAWLLENDVFEKWKAACDDTIQEPNARQKLFGENAFWLHGHPGYGKTVLAGSVVNNVLLPSWGSFDQREATCYFFFESAESDMRTPIQAYRALVAQLLQQHKHNDSILDTFSYLKDCASRGQQTATEEELLDLLKFCCNSLEHVFIILDGIDECVDHGALVSEMLKISAIPSVRLAFFSRPNVPSLLRLVPPKRRISIKGMTARDISIYLANRLSELFCDGLLPDGLDIDQLCERLLRRAAGMFLWAKLMISYLASPSLTIGERLEALEDTNIPEGLDEMYRQIIGLVDKGTPSSRTLARRVLTWILYGCRPLNSEELHEALVAGTSRKRDPHNRYQNFEDTLVLTCAGLVEFEHGSPRLIHLSLREYFLGHGTHDQAYYNATAPTSRLQFIPSPAEAHMEMALASIQYLTYHLPAQPLAGVIGADATIVDVQQKFPFCAYASCFWITHVHSILAGGSPQQNGGPVPPEYNALLVGIWSFLAKKLVLMTWIESCYTHQSPPLVALLRRWAMHLRIDRTAFRGAPVDVQAISTDLDELCSYLDDLRHSWGSKMLQNPGCIWEEVTAFNPSRFLQSTSAMVFKQLQPEKQRNNARMSKAPLKEISQTTPDGNFVSKLSIWPSAEFENVYTAVSIQTRRIDDIVMRLCAQCDGWTATYEVYQVDDGSHQLTIREPLPADEVFFQLEQSLWLQCGKLVIQFPISISQDGYTFTILRTVYKVLVAAANSKPQVASAMIPLEGSMLEQWDTSRSIYEQCKNSRFEDPYLLAIRGYRTSCHNMYTYWTCLSPDGRYICLADQECGRPNTIAVFSIDIGPQDGSEQFKLSSMAARSMWLRVPDPFDKSCARAIWDDRKDFSMAFHPYQADLVIGFYDGTGHESGGVFHRYHKICIWDFENDTISHQHVKPFAHIKQIRFPEDGQYAICEMTNSAMAVIPIQRRKNKTSLTTRDATEHIAGDVRNLEIRSASAFQESAASPWAVDKHHGSGTLGPSDAFPLVSLSSHHSLLSSASATLDRNSLRVNTRISLDNENIQLDLPNANKAKSATEARSAQQEKLLLARLPALNGLEHAVVDVKLPQTAEDPVKIILNKGVQPWSEIQPDEEQFSPAILFRDQRSFRRCHSAGGEKKSVSAVQRLRLTQEAFGGVW</sequence>
<feature type="domain" description="NACHT" evidence="2">
    <location>
        <begin position="324"/>
        <end position="472"/>
    </location>
</feature>
<organism evidence="3 4">
    <name type="scientific">Trichoderma arundinaceum</name>
    <dbReference type="NCBI Taxonomy" id="490622"/>
    <lineage>
        <taxon>Eukaryota</taxon>
        <taxon>Fungi</taxon>
        <taxon>Dikarya</taxon>
        <taxon>Ascomycota</taxon>
        <taxon>Pezizomycotina</taxon>
        <taxon>Sordariomycetes</taxon>
        <taxon>Hypocreomycetidae</taxon>
        <taxon>Hypocreales</taxon>
        <taxon>Hypocreaceae</taxon>
        <taxon>Trichoderma</taxon>
    </lineage>
</organism>
<dbReference type="InterPro" id="IPR056884">
    <property type="entry name" value="NPHP3-like_N"/>
</dbReference>
<evidence type="ECO:0000259" key="2">
    <source>
        <dbReference type="PROSITE" id="PS50837"/>
    </source>
</evidence>
<dbReference type="InterPro" id="IPR007111">
    <property type="entry name" value="NACHT_NTPase"/>
</dbReference>
<dbReference type="Pfam" id="PF22939">
    <property type="entry name" value="WHD_GPIID"/>
    <property type="match status" value="1"/>
</dbReference>